<dbReference type="Ensembl" id="ENSMMOT00000028062.1">
    <property type="protein sequence ID" value="ENSMMOP00000027591.1"/>
    <property type="gene ID" value="ENSMMOG00000020864.1"/>
</dbReference>
<keyword evidence="4" id="KW-1185">Reference proteome</keyword>
<reference evidence="3" key="1">
    <citation type="submission" date="2025-08" db="UniProtKB">
        <authorList>
            <consortium name="Ensembl"/>
        </authorList>
    </citation>
    <scope>IDENTIFICATION</scope>
</reference>
<dbReference type="PANTHER" id="PTHR21615">
    <property type="entry name" value="CYCLIN N-TERMINAL DOMAIN-CONTAINING PROTEIN 1"/>
    <property type="match status" value="1"/>
</dbReference>
<evidence type="ECO:0000313" key="4">
    <source>
        <dbReference type="Proteomes" id="UP000261620"/>
    </source>
</evidence>
<evidence type="ECO:0000256" key="1">
    <source>
        <dbReference type="SAM" id="Phobius"/>
    </source>
</evidence>
<evidence type="ECO:0000259" key="2">
    <source>
        <dbReference type="Pfam" id="PF00134"/>
    </source>
</evidence>
<dbReference type="AlphaFoldDB" id="A0A3Q3XQJ4"/>
<dbReference type="STRING" id="94237.ENSMMOP00000027591"/>
<name>A0A3Q3XQJ4_MOLML</name>
<dbReference type="Proteomes" id="UP000261620">
    <property type="component" value="Unplaced"/>
</dbReference>
<keyword evidence="1" id="KW-0472">Membrane</keyword>
<evidence type="ECO:0000313" key="3">
    <source>
        <dbReference type="Ensembl" id="ENSMMOP00000027591.1"/>
    </source>
</evidence>
<keyword evidence="1" id="KW-0812">Transmembrane</keyword>
<feature type="domain" description="Cyclin N-terminal" evidence="2">
    <location>
        <begin position="53"/>
        <end position="161"/>
    </location>
</feature>
<feature type="transmembrane region" description="Helical" evidence="1">
    <location>
        <begin position="235"/>
        <end position="252"/>
    </location>
</feature>
<reference evidence="3" key="2">
    <citation type="submission" date="2025-09" db="UniProtKB">
        <authorList>
            <consortium name="Ensembl"/>
        </authorList>
    </citation>
    <scope>IDENTIFICATION</scope>
</reference>
<sequence>HFSRIQMARAFLRRPSESVRLKFREASYELLCDFLANLNQKNKDNLNRLSPCSGKFRDKRLMEYIFLMTKELRLDPIVGYHAVELFQRSYEESAFEKLKEKLPLAVFSCLQLSSKLHSRALQKIDNNTAVHFLRSVGHSVSKETVLESELLVLKGLEFRLTTPNPLTYVEVLLEVLGHNESSVPVEQLYPLCHHVLRFVSLQRTAVFNSLLVTTTQCASPSTEQRQKFVTVTEDYMLLGVGVIAVASFILYFKKCKEVKHPIAFNCINNRFYILNVKIADNIGSHVSMTGLINVSQRHSRDFVLMKALF</sequence>
<dbReference type="InterPro" id="IPR036915">
    <property type="entry name" value="Cyclin-like_sf"/>
</dbReference>
<dbReference type="GO" id="GO:0007131">
    <property type="term" value="P:reciprocal meiotic recombination"/>
    <property type="evidence" value="ECO:0007669"/>
    <property type="project" value="TreeGrafter"/>
</dbReference>
<keyword evidence="1" id="KW-1133">Transmembrane helix</keyword>
<dbReference type="InterPro" id="IPR006671">
    <property type="entry name" value="Cyclin_N"/>
</dbReference>
<dbReference type="Pfam" id="PF00134">
    <property type="entry name" value="Cyclin_N"/>
    <property type="match status" value="1"/>
</dbReference>
<protein>
    <recommendedName>
        <fullName evidence="2">Cyclin N-terminal domain-containing protein</fullName>
    </recommendedName>
</protein>
<dbReference type="SUPFAM" id="SSF47954">
    <property type="entry name" value="Cyclin-like"/>
    <property type="match status" value="1"/>
</dbReference>
<accession>A0A3Q3XQJ4</accession>
<organism evidence="3 4">
    <name type="scientific">Mola mola</name>
    <name type="common">Ocean sunfish</name>
    <name type="synonym">Tetraodon mola</name>
    <dbReference type="NCBI Taxonomy" id="94237"/>
    <lineage>
        <taxon>Eukaryota</taxon>
        <taxon>Metazoa</taxon>
        <taxon>Chordata</taxon>
        <taxon>Craniata</taxon>
        <taxon>Vertebrata</taxon>
        <taxon>Euteleostomi</taxon>
        <taxon>Actinopterygii</taxon>
        <taxon>Neopterygii</taxon>
        <taxon>Teleostei</taxon>
        <taxon>Neoteleostei</taxon>
        <taxon>Acanthomorphata</taxon>
        <taxon>Eupercaria</taxon>
        <taxon>Tetraodontiformes</taxon>
        <taxon>Molidae</taxon>
        <taxon>Mola</taxon>
    </lineage>
</organism>
<dbReference type="Gene3D" id="1.10.472.10">
    <property type="entry name" value="Cyclin-like"/>
    <property type="match status" value="2"/>
</dbReference>
<dbReference type="PANTHER" id="PTHR21615:SF2">
    <property type="entry name" value="CYCLIN N-TERMINAL DOMAIN-CONTAINING PROTEIN 1"/>
    <property type="match status" value="1"/>
</dbReference>
<dbReference type="GO" id="GO:0035861">
    <property type="term" value="C:site of double-strand break"/>
    <property type="evidence" value="ECO:0007669"/>
    <property type="project" value="TreeGrafter"/>
</dbReference>
<dbReference type="OMA" id="FESEMMI"/>
<proteinExistence type="predicted"/>